<dbReference type="Proteomes" id="UP001436297">
    <property type="component" value="Chromosome"/>
</dbReference>
<name>A0ABZ3EB26_9STAP</name>
<sequence length="65" mass="7467">MQQVKLMTVNASELTQLEQKINEMLGQEELSNYKLLDSTINQQSITKFSAEEQEFNAILTFVKEA</sequence>
<protein>
    <submittedName>
        <fullName evidence="1">Uncharacterized protein</fullName>
    </submittedName>
</protein>
<dbReference type="RefSeq" id="WP_251516665.1">
    <property type="nucleotide sequence ID" value="NZ_CP128355.1"/>
</dbReference>
<evidence type="ECO:0000313" key="1">
    <source>
        <dbReference type="EMBL" id="XAF69982.1"/>
    </source>
</evidence>
<accession>A0ABZ3EB26</accession>
<evidence type="ECO:0000313" key="2">
    <source>
        <dbReference type="Proteomes" id="UP001436297"/>
    </source>
</evidence>
<dbReference type="EMBL" id="CP128355">
    <property type="protein sequence ID" value="XAF69982.1"/>
    <property type="molecule type" value="Genomic_DNA"/>
</dbReference>
<organism evidence="1 2">
    <name type="scientific">Staphylococcus hsinchuensis</name>
    <dbReference type="NCBI Taxonomy" id="3051183"/>
    <lineage>
        <taxon>Bacteria</taxon>
        <taxon>Bacillati</taxon>
        <taxon>Bacillota</taxon>
        <taxon>Bacilli</taxon>
        <taxon>Bacillales</taxon>
        <taxon>Staphylococcaceae</taxon>
        <taxon>Staphylococcus</taxon>
    </lineage>
</organism>
<keyword evidence="2" id="KW-1185">Reference proteome</keyword>
<gene>
    <name evidence="1" type="ORF">QQM35_07845</name>
</gene>
<reference evidence="1 2" key="1">
    <citation type="journal article" date="2024" name="Pathogens">
        <title>Staphylococcus hsinchuensis sp. nov., Isolated from Soymilk.</title>
        <authorList>
            <person name="Wang Y.T."/>
            <person name="Lin Y.C."/>
            <person name="Hsieh Y.H."/>
            <person name="Lin Y.T."/>
            <person name="Hamada M."/>
            <person name="Chen C.C."/>
            <person name="Liou J.S."/>
            <person name="Lee A.Y."/>
            <person name="Zhang W.L."/>
            <person name="Chen Y.T."/>
            <person name="Huang C.H."/>
        </authorList>
    </citation>
    <scope>NUCLEOTIDE SEQUENCE [LARGE SCALE GENOMIC DNA]</scope>
    <source>
        <strain evidence="1 2">H164</strain>
    </source>
</reference>
<proteinExistence type="predicted"/>